<accession>A0A7W6PXC4</accession>
<dbReference type="RefSeq" id="WP_188082741.1">
    <property type="nucleotide sequence ID" value="NZ_JACIEU010000011.1"/>
</dbReference>
<evidence type="ECO:0000313" key="2">
    <source>
        <dbReference type="Proteomes" id="UP000590524"/>
    </source>
</evidence>
<sequence>MRPETIHPMGCECGRCNAPRRHPLYQQPVVDPRDIDAARKGLIAGLWVGGILTASKFGPSIIDWMTSR</sequence>
<reference evidence="1 2" key="1">
    <citation type="submission" date="2020-08" db="EMBL/GenBank/DDBJ databases">
        <title>Genomic Encyclopedia of Type Strains, Phase IV (KMG-IV): sequencing the most valuable type-strain genomes for metagenomic binning, comparative biology and taxonomic classification.</title>
        <authorList>
            <person name="Goeker M."/>
        </authorList>
    </citation>
    <scope>NUCLEOTIDE SEQUENCE [LARGE SCALE GENOMIC DNA]</scope>
    <source>
        <strain evidence="1 2">DSM 19371</strain>
    </source>
</reference>
<dbReference type="EMBL" id="JACIEU010000011">
    <property type="protein sequence ID" value="MBB4149097.1"/>
    <property type="molecule type" value="Genomic_DNA"/>
</dbReference>
<gene>
    <name evidence="1" type="ORF">GGQ90_002886</name>
</gene>
<comment type="caution">
    <text evidence="1">The sequence shown here is derived from an EMBL/GenBank/DDBJ whole genome shotgun (WGS) entry which is preliminary data.</text>
</comment>
<evidence type="ECO:0000313" key="1">
    <source>
        <dbReference type="EMBL" id="MBB4149097.1"/>
    </source>
</evidence>
<dbReference type="AlphaFoldDB" id="A0A7W6PXC4"/>
<name>A0A7W6PXC4_9SPHN</name>
<organism evidence="1 2">
    <name type="scientific">Sphingobium scionense</name>
    <dbReference type="NCBI Taxonomy" id="1404341"/>
    <lineage>
        <taxon>Bacteria</taxon>
        <taxon>Pseudomonadati</taxon>
        <taxon>Pseudomonadota</taxon>
        <taxon>Alphaproteobacteria</taxon>
        <taxon>Sphingomonadales</taxon>
        <taxon>Sphingomonadaceae</taxon>
        <taxon>Sphingobium</taxon>
    </lineage>
</organism>
<keyword evidence="2" id="KW-1185">Reference proteome</keyword>
<proteinExistence type="predicted"/>
<protein>
    <submittedName>
        <fullName evidence="1">Uncharacterized protein</fullName>
    </submittedName>
</protein>
<dbReference type="Proteomes" id="UP000590524">
    <property type="component" value="Unassembled WGS sequence"/>
</dbReference>